<feature type="domain" description="Ig-like" evidence="9">
    <location>
        <begin position="227"/>
        <end position="319"/>
    </location>
</feature>
<dbReference type="InterPro" id="IPR003599">
    <property type="entry name" value="Ig_sub"/>
</dbReference>
<name>A0A3M7QAN9_BRAPC</name>
<evidence type="ECO:0000256" key="5">
    <source>
        <dbReference type="ARBA" id="ARBA00023136"/>
    </source>
</evidence>
<keyword evidence="2" id="KW-1003">Cell membrane</keyword>
<dbReference type="Pfam" id="PF13895">
    <property type="entry name" value="Ig_2"/>
    <property type="match status" value="1"/>
</dbReference>
<dbReference type="GO" id="GO:0030424">
    <property type="term" value="C:axon"/>
    <property type="evidence" value="ECO:0007669"/>
    <property type="project" value="TreeGrafter"/>
</dbReference>
<dbReference type="SMART" id="SM00408">
    <property type="entry name" value="IGc2"/>
    <property type="match status" value="2"/>
</dbReference>
<dbReference type="InterPro" id="IPR003598">
    <property type="entry name" value="Ig_sub2"/>
</dbReference>
<keyword evidence="8" id="KW-0393">Immunoglobulin domain</keyword>
<evidence type="ECO:0000256" key="6">
    <source>
        <dbReference type="ARBA" id="ARBA00023157"/>
    </source>
</evidence>
<dbReference type="PANTHER" id="PTHR44170:SF49">
    <property type="entry name" value="PROTEIN SIDEKICK-1 ISOFORM X1"/>
    <property type="match status" value="1"/>
</dbReference>
<keyword evidence="4" id="KW-0677">Repeat</keyword>
<evidence type="ECO:0000256" key="4">
    <source>
        <dbReference type="ARBA" id="ARBA00022737"/>
    </source>
</evidence>
<dbReference type="PROSITE" id="PS50835">
    <property type="entry name" value="IG_LIKE"/>
    <property type="match status" value="2"/>
</dbReference>
<dbReference type="FunFam" id="2.60.40.10:FF:000357">
    <property type="entry name" value="Fc receptor like 1"/>
    <property type="match status" value="1"/>
</dbReference>
<sequence length="337" mass="37757">MLSFIENRIVCIIEQQPIFTSQPVDVGPLFSGTRGILQCTASGTPPVQYKWLKNGQPLTNKSTTNGGVYLISQADRSKDIGHYQCIAENRLGSVLSNKAHLTVAYMDQLRVSYSTEIRVKSGRAAVIKLPKIYDAYPAPTIEWFAGGALIEPNAKFAITKDYDLVVLRCDKADEKSYYVEVSSIHTGARIRSREIRLYVTDNMIFNDNFASYGPFDSSDMASESTDLEFVVKPTDSIAKLNDNLVKFDCIVNSRKHPLDQIEINWYKDHQLIDFIKTKYHLSSRSLEIISVTDQDAGVYTCTAKYNVILNQPSDAASINASATLDVYIGSRKKINFF</sequence>
<keyword evidence="3" id="KW-0732">Signal</keyword>
<dbReference type="InterPro" id="IPR013783">
    <property type="entry name" value="Ig-like_fold"/>
</dbReference>
<reference evidence="10 11" key="1">
    <citation type="journal article" date="2018" name="Sci. Rep.">
        <title>Genomic signatures of local adaptation to the degree of environmental predictability in rotifers.</title>
        <authorList>
            <person name="Franch-Gras L."/>
            <person name="Hahn C."/>
            <person name="Garcia-Roger E.M."/>
            <person name="Carmona M.J."/>
            <person name="Serra M."/>
            <person name="Gomez A."/>
        </authorList>
    </citation>
    <scope>NUCLEOTIDE SEQUENCE [LARGE SCALE GENOMIC DNA]</scope>
    <source>
        <strain evidence="10">HYR1</strain>
    </source>
</reference>
<proteinExistence type="predicted"/>
<evidence type="ECO:0000256" key="2">
    <source>
        <dbReference type="ARBA" id="ARBA00022475"/>
    </source>
</evidence>
<dbReference type="PANTHER" id="PTHR44170">
    <property type="entry name" value="PROTEIN SIDEKICK"/>
    <property type="match status" value="1"/>
</dbReference>
<dbReference type="InterPro" id="IPR036179">
    <property type="entry name" value="Ig-like_dom_sf"/>
</dbReference>
<comment type="caution">
    <text evidence="10">The sequence shown here is derived from an EMBL/GenBank/DDBJ whole genome shotgun (WGS) entry which is preliminary data.</text>
</comment>
<dbReference type="GO" id="GO:0007411">
    <property type="term" value="P:axon guidance"/>
    <property type="evidence" value="ECO:0007669"/>
    <property type="project" value="TreeGrafter"/>
</dbReference>
<evidence type="ECO:0000259" key="9">
    <source>
        <dbReference type="PROSITE" id="PS50835"/>
    </source>
</evidence>
<dbReference type="SMART" id="SM00409">
    <property type="entry name" value="IG"/>
    <property type="match status" value="3"/>
</dbReference>
<keyword evidence="5" id="KW-0472">Membrane</keyword>
<gene>
    <name evidence="10" type="ORF">BpHYR1_043614</name>
</gene>
<accession>A0A3M7QAN9</accession>
<dbReference type="Gene3D" id="2.60.40.10">
    <property type="entry name" value="Immunoglobulins"/>
    <property type="match status" value="3"/>
</dbReference>
<evidence type="ECO:0000256" key="8">
    <source>
        <dbReference type="ARBA" id="ARBA00023319"/>
    </source>
</evidence>
<feature type="domain" description="Ig-like" evidence="9">
    <location>
        <begin position="17"/>
        <end position="102"/>
    </location>
</feature>
<dbReference type="SUPFAM" id="SSF48726">
    <property type="entry name" value="Immunoglobulin"/>
    <property type="match status" value="3"/>
</dbReference>
<dbReference type="Proteomes" id="UP000276133">
    <property type="component" value="Unassembled WGS sequence"/>
</dbReference>
<evidence type="ECO:0000313" key="10">
    <source>
        <dbReference type="EMBL" id="RNA08299.1"/>
    </source>
</evidence>
<dbReference type="AlphaFoldDB" id="A0A3M7QAN9"/>
<evidence type="ECO:0000256" key="3">
    <source>
        <dbReference type="ARBA" id="ARBA00022729"/>
    </source>
</evidence>
<dbReference type="InterPro" id="IPR007110">
    <property type="entry name" value="Ig-like_dom"/>
</dbReference>
<organism evidence="10 11">
    <name type="scientific">Brachionus plicatilis</name>
    <name type="common">Marine rotifer</name>
    <name type="synonym">Brachionus muelleri</name>
    <dbReference type="NCBI Taxonomy" id="10195"/>
    <lineage>
        <taxon>Eukaryota</taxon>
        <taxon>Metazoa</taxon>
        <taxon>Spiralia</taxon>
        <taxon>Gnathifera</taxon>
        <taxon>Rotifera</taxon>
        <taxon>Eurotatoria</taxon>
        <taxon>Monogononta</taxon>
        <taxon>Pseudotrocha</taxon>
        <taxon>Ploima</taxon>
        <taxon>Brachionidae</taxon>
        <taxon>Brachionus</taxon>
    </lineage>
</organism>
<evidence type="ECO:0000256" key="1">
    <source>
        <dbReference type="ARBA" id="ARBA00004236"/>
    </source>
</evidence>
<dbReference type="STRING" id="10195.A0A3M7QAN9"/>
<keyword evidence="11" id="KW-1185">Reference proteome</keyword>
<evidence type="ECO:0000256" key="7">
    <source>
        <dbReference type="ARBA" id="ARBA00023180"/>
    </source>
</evidence>
<dbReference type="GO" id="GO:0098632">
    <property type="term" value="F:cell-cell adhesion mediator activity"/>
    <property type="evidence" value="ECO:0007669"/>
    <property type="project" value="TreeGrafter"/>
</dbReference>
<dbReference type="CDD" id="cd00096">
    <property type="entry name" value="Ig"/>
    <property type="match status" value="1"/>
</dbReference>
<keyword evidence="7" id="KW-0325">Glycoprotein</keyword>
<dbReference type="EMBL" id="REGN01006783">
    <property type="protein sequence ID" value="RNA08299.1"/>
    <property type="molecule type" value="Genomic_DNA"/>
</dbReference>
<evidence type="ECO:0000313" key="11">
    <source>
        <dbReference type="Proteomes" id="UP000276133"/>
    </source>
</evidence>
<dbReference type="OrthoDB" id="8923679at2759"/>
<protein>
    <submittedName>
        <fullName evidence="10">Sidekick</fullName>
    </submittedName>
</protein>
<dbReference type="GO" id="GO:0007420">
    <property type="term" value="P:brain development"/>
    <property type="evidence" value="ECO:0007669"/>
    <property type="project" value="TreeGrafter"/>
</dbReference>
<comment type="subcellular location">
    <subcellularLocation>
        <location evidence="1">Cell membrane</location>
    </subcellularLocation>
</comment>
<dbReference type="GO" id="GO:0005886">
    <property type="term" value="C:plasma membrane"/>
    <property type="evidence" value="ECO:0007669"/>
    <property type="project" value="UniProtKB-SubCell"/>
</dbReference>
<keyword evidence="6" id="KW-1015">Disulfide bond</keyword>
<dbReference type="Pfam" id="PF13927">
    <property type="entry name" value="Ig_3"/>
    <property type="match status" value="1"/>
</dbReference>